<protein>
    <submittedName>
        <fullName evidence="1">Uncharacterized protein</fullName>
    </submittedName>
</protein>
<dbReference type="EMBL" id="QJTD01000009">
    <property type="protein sequence ID" value="PYE79678.1"/>
    <property type="molecule type" value="Genomic_DNA"/>
</dbReference>
<name>A0A2V4YAE7_9FLAO</name>
<organism evidence="1 2">
    <name type="scientific">Winogradskyella epiphytica</name>
    <dbReference type="NCBI Taxonomy" id="262005"/>
    <lineage>
        <taxon>Bacteria</taxon>
        <taxon>Pseudomonadati</taxon>
        <taxon>Bacteroidota</taxon>
        <taxon>Flavobacteriia</taxon>
        <taxon>Flavobacteriales</taxon>
        <taxon>Flavobacteriaceae</taxon>
        <taxon>Winogradskyella</taxon>
    </lineage>
</organism>
<dbReference type="AlphaFoldDB" id="A0A2V4YAE7"/>
<evidence type="ECO:0000313" key="1">
    <source>
        <dbReference type="EMBL" id="PYE79678.1"/>
    </source>
</evidence>
<accession>A0A2V4YAE7</accession>
<comment type="caution">
    <text evidence="1">The sequence shown here is derived from an EMBL/GenBank/DDBJ whole genome shotgun (WGS) entry which is preliminary data.</text>
</comment>
<proteinExistence type="predicted"/>
<evidence type="ECO:0000313" key="2">
    <source>
        <dbReference type="Proteomes" id="UP000248054"/>
    </source>
</evidence>
<dbReference type="Proteomes" id="UP000248054">
    <property type="component" value="Unassembled WGS sequence"/>
</dbReference>
<sequence>MKYVWIPLLCIYLLSCNKITNNKTFKAKTCVEKVILRDQELGEIRNQASLKVSLSESIGTYTSHLMSLNYECCPETFQKEFKEHISAWINIKTVTDKYPELRGEMHDLFLLLENGRDAEEFKMLSKKIWQTWNSIQYNYKE</sequence>
<gene>
    <name evidence="1" type="ORF">DFQ11_10965</name>
</gene>
<keyword evidence="2" id="KW-1185">Reference proteome</keyword>
<reference evidence="1 2" key="1">
    <citation type="submission" date="2018-06" db="EMBL/GenBank/DDBJ databases">
        <title>Genomic Encyclopedia of Type Strains, Phase III (KMG-III): the genomes of soil and plant-associated and newly described type strains.</title>
        <authorList>
            <person name="Whitman W."/>
        </authorList>
    </citation>
    <scope>NUCLEOTIDE SEQUENCE [LARGE SCALE GENOMIC DNA]</scope>
    <source>
        <strain evidence="1 2">CECT 7945</strain>
    </source>
</reference>